<reference evidence="1 2" key="1">
    <citation type="submission" date="2015-06" db="EMBL/GenBank/DDBJ databases">
        <title>Draft genome of the moderately acidophilic sulfate reducer Candidatus Desulfosporosinus acididurans strain M1.</title>
        <authorList>
            <person name="Poehlein A."/>
            <person name="Petzsch P."/>
            <person name="Johnson B.D."/>
            <person name="Schloemann M."/>
            <person name="Daniel R."/>
            <person name="Muehling M."/>
        </authorList>
    </citation>
    <scope>NUCLEOTIDE SEQUENCE [LARGE SCALE GENOMIC DNA]</scope>
    <source>
        <strain evidence="1 2">M1</strain>
    </source>
</reference>
<dbReference type="AlphaFoldDB" id="A0A0J1FX42"/>
<keyword evidence="2" id="KW-1185">Reference proteome</keyword>
<sequence length="110" mass="11849">MNDRPINQTLKYRYDEQTSTFTDVIIWTPSSGKTIMLYGIILSTNKGCTLTVKFGIGLSASTFLKIQLANNTNQVVTFSNPVAGLTNQVVSWSGGVAGSDITVTLIGNEV</sequence>
<dbReference type="Proteomes" id="UP000036356">
    <property type="component" value="Unassembled WGS sequence"/>
</dbReference>
<comment type="caution">
    <text evidence="1">The sequence shown here is derived from an EMBL/GenBank/DDBJ whole genome shotgun (WGS) entry which is preliminary data.</text>
</comment>
<proteinExistence type="predicted"/>
<gene>
    <name evidence="1" type="ORF">DEAC_c07670</name>
</gene>
<organism evidence="1 2">
    <name type="scientific">Desulfosporosinus acididurans</name>
    <dbReference type="NCBI Taxonomy" id="476652"/>
    <lineage>
        <taxon>Bacteria</taxon>
        <taxon>Bacillati</taxon>
        <taxon>Bacillota</taxon>
        <taxon>Clostridia</taxon>
        <taxon>Eubacteriales</taxon>
        <taxon>Desulfitobacteriaceae</taxon>
        <taxon>Desulfosporosinus</taxon>
    </lineage>
</organism>
<dbReference type="EMBL" id="LDZY01000002">
    <property type="protein sequence ID" value="KLU67553.1"/>
    <property type="molecule type" value="Genomic_DNA"/>
</dbReference>
<dbReference type="RefSeq" id="WP_047808680.1">
    <property type="nucleotide sequence ID" value="NZ_LDZY01000002.1"/>
</dbReference>
<accession>A0A0J1FX42</accession>
<evidence type="ECO:0000313" key="1">
    <source>
        <dbReference type="EMBL" id="KLU67553.1"/>
    </source>
</evidence>
<dbReference type="PATRIC" id="fig|476652.3.peg.785"/>
<name>A0A0J1FX42_9FIRM</name>
<protein>
    <submittedName>
        <fullName evidence="1">Uncharacterized protein</fullName>
    </submittedName>
</protein>
<evidence type="ECO:0000313" key="2">
    <source>
        <dbReference type="Proteomes" id="UP000036356"/>
    </source>
</evidence>